<dbReference type="RefSeq" id="WP_222872869.1">
    <property type="nucleotide sequence ID" value="NZ_CP039704.1"/>
</dbReference>
<dbReference type="Gene3D" id="1.10.150.20">
    <property type="entry name" value="5' to 3' exonuclease, C-terminal subdomain"/>
    <property type="match status" value="1"/>
</dbReference>
<dbReference type="Proteomes" id="UP000298714">
    <property type="component" value="Chromosome"/>
</dbReference>
<evidence type="ECO:0000313" key="1">
    <source>
        <dbReference type="EMBL" id="QCI80009.1"/>
    </source>
</evidence>
<keyword evidence="2" id="KW-1185">Reference proteome</keyword>
<organism evidence="1 2">
    <name type="scientific">Hankyongella ginsenosidimutans</name>
    <dbReference type="NCBI Taxonomy" id="1763828"/>
    <lineage>
        <taxon>Bacteria</taxon>
        <taxon>Pseudomonadati</taxon>
        <taxon>Pseudomonadota</taxon>
        <taxon>Alphaproteobacteria</taxon>
        <taxon>Sphingomonadales</taxon>
        <taxon>Sphingomonadaceae</taxon>
        <taxon>Hankyongella</taxon>
    </lineage>
</organism>
<proteinExistence type="predicted"/>
<protein>
    <recommendedName>
        <fullName evidence="3">NADH-quinone oxidoreductase subunit E</fullName>
    </recommendedName>
</protein>
<evidence type="ECO:0000313" key="2">
    <source>
        <dbReference type="Proteomes" id="UP000298714"/>
    </source>
</evidence>
<dbReference type="EMBL" id="CP039704">
    <property type="protein sequence ID" value="QCI80009.1"/>
    <property type="molecule type" value="Genomic_DNA"/>
</dbReference>
<evidence type="ECO:0008006" key="3">
    <source>
        <dbReference type="Google" id="ProtNLM"/>
    </source>
</evidence>
<accession>A0A4D7BX84</accession>
<gene>
    <name evidence="1" type="ORF">E6W36_12335</name>
</gene>
<sequence length="60" mass="6659">MKGVGPKILKLLNDLGIYTFAQIAAWTPAQIAWIEGKLDFKGRVTRENWVDQAKTLSGQA</sequence>
<name>A0A4D7BX84_9SPHN</name>
<dbReference type="KEGG" id="hgn:E6W36_12335"/>
<dbReference type="AlphaFoldDB" id="A0A4D7BX84"/>
<reference evidence="2" key="1">
    <citation type="submission" date="2019-04" db="EMBL/GenBank/DDBJ databases">
        <title>Complete genome sequence of Sphingomonas sp. W1-2-3.</title>
        <authorList>
            <person name="Im W.T."/>
        </authorList>
    </citation>
    <scope>NUCLEOTIDE SEQUENCE [LARGE SCALE GENOMIC DNA]</scope>
    <source>
        <strain evidence="2">W1-2-3</strain>
    </source>
</reference>